<sequence>MGKAGRNTVNTTNKVAAGTGMATESVIKVGQIQMEEKSLNNYKDIFYYR</sequence>
<accession>A0A645FUS0</accession>
<evidence type="ECO:0000313" key="1">
    <source>
        <dbReference type="EMBL" id="MPN18215.1"/>
    </source>
</evidence>
<dbReference type="AlphaFoldDB" id="A0A645FUS0"/>
<protein>
    <submittedName>
        <fullName evidence="1">Uncharacterized protein</fullName>
    </submittedName>
</protein>
<gene>
    <name evidence="1" type="ORF">SDC9_165574</name>
</gene>
<proteinExistence type="predicted"/>
<organism evidence="1">
    <name type="scientific">bioreactor metagenome</name>
    <dbReference type="NCBI Taxonomy" id="1076179"/>
    <lineage>
        <taxon>unclassified sequences</taxon>
        <taxon>metagenomes</taxon>
        <taxon>ecological metagenomes</taxon>
    </lineage>
</organism>
<comment type="caution">
    <text evidence="1">The sequence shown here is derived from an EMBL/GenBank/DDBJ whole genome shotgun (WGS) entry which is preliminary data.</text>
</comment>
<reference evidence="1" key="1">
    <citation type="submission" date="2019-08" db="EMBL/GenBank/DDBJ databases">
        <authorList>
            <person name="Kucharzyk K."/>
            <person name="Murdoch R.W."/>
            <person name="Higgins S."/>
            <person name="Loffler F."/>
        </authorList>
    </citation>
    <scope>NUCLEOTIDE SEQUENCE</scope>
</reference>
<dbReference type="EMBL" id="VSSQ01065501">
    <property type="protein sequence ID" value="MPN18215.1"/>
    <property type="molecule type" value="Genomic_DNA"/>
</dbReference>
<name>A0A645FUS0_9ZZZZ</name>